<dbReference type="FunFam" id="2.120.10.30:FF:000241">
    <property type="entry name" value="Low-density lipoprotein receptor-related protein 6"/>
    <property type="match status" value="1"/>
</dbReference>
<evidence type="ECO:0008006" key="9">
    <source>
        <dbReference type="Google" id="ProtNLM"/>
    </source>
</evidence>
<evidence type="ECO:0000256" key="3">
    <source>
        <dbReference type="ARBA" id="ARBA00022737"/>
    </source>
</evidence>
<name>A0A3P8VXW5_CYNSE</name>
<dbReference type="Proteomes" id="UP000265120">
    <property type="component" value="Chromosome 16"/>
</dbReference>
<proteinExistence type="predicted"/>
<evidence type="ECO:0000256" key="5">
    <source>
        <dbReference type="ARBA" id="ARBA00023180"/>
    </source>
</evidence>
<evidence type="ECO:0000256" key="2">
    <source>
        <dbReference type="ARBA" id="ARBA00022729"/>
    </source>
</evidence>
<keyword evidence="8" id="KW-1185">Reference proteome</keyword>
<reference evidence="7 8" key="1">
    <citation type="journal article" date="2014" name="Nat. Genet.">
        <title>Whole-genome sequence of a flatfish provides insights into ZW sex chromosome evolution and adaptation to a benthic lifestyle.</title>
        <authorList>
            <person name="Chen S."/>
            <person name="Zhang G."/>
            <person name="Shao C."/>
            <person name="Huang Q."/>
            <person name="Liu G."/>
            <person name="Zhang P."/>
            <person name="Song W."/>
            <person name="An N."/>
            <person name="Chalopin D."/>
            <person name="Volff J.N."/>
            <person name="Hong Y."/>
            <person name="Li Q."/>
            <person name="Sha Z."/>
            <person name="Zhou H."/>
            <person name="Xie M."/>
            <person name="Yu Q."/>
            <person name="Liu Y."/>
            <person name="Xiang H."/>
            <person name="Wang N."/>
            <person name="Wu K."/>
            <person name="Yang C."/>
            <person name="Zhou Q."/>
            <person name="Liao X."/>
            <person name="Yang L."/>
            <person name="Hu Q."/>
            <person name="Zhang J."/>
            <person name="Meng L."/>
            <person name="Jin L."/>
            <person name="Tian Y."/>
            <person name="Lian J."/>
            <person name="Yang J."/>
            <person name="Miao G."/>
            <person name="Liu S."/>
            <person name="Liang Z."/>
            <person name="Yan F."/>
            <person name="Li Y."/>
            <person name="Sun B."/>
            <person name="Zhang H."/>
            <person name="Zhang J."/>
            <person name="Zhu Y."/>
            <person name="Du M."/>
            <person name="Zhao Y."/>
            <person name="Schartl M."/>
            <person name="Tang Q."/>
            <person name="Wang J."/>
        </authorList>
    </citation>
    <scope>NUCLEOTIDE SEQUENCE</scope>
</reference>
<accession>A0A3P8VXW5</accession>
<feature type="repeat" description="LDL-receptor class B" evidence="6">
    <location>
        <begin position="114"/>
        <end position="157"/>
    </location>
</feature>
<dbReference type="Gene3D" id="2.120.10.30">
    <property type="entry name" value="TolB, C-terminal domain"/>
    <property type="match status" value="1"/>
</dbReference>
<keyword evidence="1" id="KW-0245">EGF-like domain</keyword>
<dbReference type="GO" id="GO:0017147">
    <property type="term" value="F:Wnt-protein binding"/>
    <property type="evidence" value="ECO:0007669"/>
    <property type="project" value="TreeGrafter"/>
</dbReference>
<evidence type="ECO:0000256" key="6">
    <source>
        <dbReference type="PROSITE-ProRule" id="PRU00461"/>
    </source>
</evidence>
<reference evidence="7" key="3">
    <citation type="submission" date="2025-09" db="UniProtKB">
        <authorList>
            <consortium name="Ensembl"/>
        </authorList>
    </citation>
    <scope>IDENTIFICATION</scope>
</reference>
<dbReference type="SUPFAM" id="SSF63825">
    <property type="entry name" value="YWTD domain"/>
    <property type="match status" value="1"/>
</dbReference>
<dbReference type="GO" id="GO:0042813">
    <property type="term" value="F:Wnt receptor activity"/>
    <property type="evidence" value="ECO:0007669"/>
    <property type="project" value="TreeGrafter"/>
</dbReference>
<dbReference type="PANTHER" id="PTHR46513:SF13">
    <property type="entry name" value="EGF-LIKE DOMAIN-CONTAINING PROTEIN"/>
    <property type="match status" value="1"/>
</dbReference>
<dbReference type="STRING" id="244447.ENSCSEP00000019169"/>
<dbReference type="SMART" id="SM00135">
    <property type="entry name" value="LY"/>
    <property type="match status" value="5"/>
</dbReference>
<organism evidence="7 8">
    <name type="scientific">Cynoglossus semilaevis</name>
    <name type="common">Tongue sole</name>
    <dbReference type="NCBI Taxonomy" id="244447"/>
    <lineage>
        <taxon>Eukaryota</taxon>
        <taxon>Metazoa</taxon>
        <taxon>Chordata</taxon>
        <taxon>Craniata</taxon>
        <taxon>Vertebrata</taxon>
        <taxon>Euteleostomi</taxon>
        <taxon>Actinopterygii</taxon>
        <taxon>Neopterygii</taxon>
        <taxon>Teleostei</taxon>
        <taxon>Neoteleostei</taxon>
        <taxon>Acanthomorphata</taxon>
        <taxon>Carangaria</taxon>
        <taxon>Pleuronectiformes</taxon>
        <taxon>Pleuronectoidei</taxon>
        <taxon>Cynoglossidae</taxon>
        <taxon>Cynoglossinae</taxon>
        <taxon>Cynoglossus</taxon>
    </lineage>
</organism>
<dbReference type="GO" id="GO:0060070">
    <property type="term" value="P:canonical Wnt signaling pathway"/>
    <property type="evidence" value="ECO:0007669"/>
    <property type="project" value="TreeGrafter"/>
</dbReference>
<dbReference type="OMA" id="HINITKS"/>
<dbReference type="InterPro" id="IPR050778">
    <property type="entry name" value="Cueball_EGF_LRP_Nidogen"/>
</dbReference>
<evidence type="ECO:0000313" key="7">
    <source>
        <dbReference type="Ensembl" id="ENSCSEP00000019169.1"/>
    </source>
</evidence>
<sequence length="349" mass="39859">IRNQIVQDDITSQPNVVHSLVRDGRNIVALDFDTVTDRIYWSDTSQDRIWSAHKNGSDRTNEQLLESLAVDWVGRNLYWTDFVLETIEVSKLDGSHRTVLVSENVTNPRALVAHLLFWTDWGRNPRIEKASMDGQLRSVIVSNKLYWPNGLTIDYPNNLLYFADAYLDFIDYCDYDGNNRKQVIASDLVLQHPHAITIFEDFVYWTDRYINRVMRAHKWHGENQTVMLFNLPQPMGLVAVHPARQPTGTAMTVTHNSVLLIPLYSYLSAVCSGAKVLLLCLSLRLDTVSGPNHLHQRYASCFSLEGADHSEAMVPVAGRGQFFCNLRYCNFTMNLFIKVDNCTLDPATF</sequence>
<protein>
    <recommendedName>
        <fullName evidence="9">Low density lipoprotein receptor-related protein 2a</fullName>
    </recommendedName>
</protein>
<feature type="repeat" description="LDL-receptor class B" evidence="6">
    <location>
        <begin position="158"/>
        <end position="202"/>
    </location>
</feature>
<dbReference type="InterPro" id="IPR000033">
    <property type="entry name" value="LDLR_classB_rpt"/>
</dbReference>
<evidence type="ECO:0000256" key="1">
    <source>
        <dbReference type="ARBA" id="ARBA00022536"/>
    </source>
</evidence>
<dbReference type="PANTHER" id="PTHR46513">
    <property type="entry name" value="VITELLOGENIN RECEPTOR-LIKE PROTEIN-RELATED-RELATED"/>
    <property type="match status" value="1"/>
</dbReference>
<dbReference type="InterPro" id="IPR011042">
    <property type="entry name" value="6-blade_b-propeller_TolB-like"/>
</dbReference>
<keyword evidence="5" id="KW-0325">Glycoprotein</keyword>
<dbReference type="PROSITE" id="PS51120">
    <property type="entry name" value="LDLRB"/>
    <property type="match status" value="3"/>
</dbReference>
<dbReference type="Pfam" id="PF00058">
    <property type="entry name" value="Ldl_recept_b"/>
    <property type="match status" value="3"/>
</dbReference>
<dbReference type="Ensembl" id="ENSCSET00000019405.1">
    <property type="protein sequence ID" value="ENSCSEP00000019169.1"/>
    <property type="gene ID" value="ENSCSEG00000012279.1"/>
</dbReference>
<dbReference type="InParanoid" id="A0A3P8VXW5"/>
<dbReference type="GeneTree" id="ENSGT00940000157232"/>
<keyword evidence="4" id="KW-1015">Disulfide bond</keyword>
<keyword evidence="3" id="KW-0677">Repeat</keyword>
<reference evidence="7" key="2">
    <citation type="submission" date="2025-08" db="UniProtKB">
        <authorList>
            <consortium name="Ensembl"/>
        </authorList>
    </citation>
    <scope>IDENTIFICATION</scope>
</reference>
<evidence type="ECO:0000256" key="4">
    <source>
        <dbReference type="ARBA" id="ARBA00023157"/>
    </source>
</evidence>
<feature type="repeat" description="LDL-receptor class B" evidence="6">
    <location>
        <begin position="75"/>
        <end position="112"/>
    </location>
</feature>
<evidence type="ECO:0000313" key="8">
    <source>
        <dbReference type="Proteomes" id="UP000265120"/>
    </source>
</evidence>
<dbReference type="AlphaFoldDB" id="A0A3P8VXW5"/>
<keyword evidence="2" id="KW-0732">Signal</keyword>
<dbReference type="GO" id="GO:0005886">
    <property type="term" value="C:plasma membrane"/>
    <property type="evidence" value="ECO:0007669"/>
    <property type="project" value="TreeGrafter"/>
</dbReference>